<dbReference type="InterPro" id="IPR042837">
    <property type="entry name" value="PTX3"/>
</dbReference>
<feature type="signal peptide" evidence="2">
    <location>
        <begin position="1"/>
        <end position="25"/>
    </location>
</feature>
<evidence type="ECO:0000256" key="1">
    <source>
        <dbReference type="SAM" id="MobiDB-lite"/>
    </source>
</evidence>
<protein>
    <submittedName>
        <fullName evidence="3">Uncharacterized protein</fullName>
    </submittedName>
</protein>
<name>A0ABD0XLH8_UMBPY</name>
<dbReference type="AlphaFoldDB" id="A0ABD0XLH8"/>
<keyword evidence="4" id="KW-1185">Reference proteome</keyword>
<feature type="chain" id="PRO_5044818139" evidence="2">
    <location>
        <begin position="26"/>
        <end position="255"/>
    </location>
</feature>
<proteinExistence type="predicted"/>
<sequence>MLLDRLWCGLFILLCCGCLSMWIKAEEYEVNYVDTFDNEIKQDQHDGDIPETPCQAAELLRWDKLFVALEDSYMRQMMLMEALKQRCEAPVVCQQCVPAIDAVCRGQAEQASARLQRGLLELKEEAIQRERRMNASLHLIKQDGVGHYRQMMAVLQQLIQNSSEHSTRLQHLEAGRLREEKERVGPVGSGHREGEPIRMGTEPTQLIGAEYGEDTVGLEVGFSETDTPNRRRRGSGRVGLRVGSGMKTFSSRNRK</sequence>
<feature type="region of interest" description="Disordered" evidence="1">
    <location>
        <begin position="178"/>
        <end position="199"/>
    </location>
</feature>
<comment type="caution">
    <text evidence="3">The sequence shown here is derived from an EMBL/GenBank/DDBJ whole genome shotgun (WGS) entry which is preliminary data.</text>
</comment>
<gene>
    <name evidence="3" type="ORF">UPYG_G00023900</name>
</gene>
<dbReference type="Proteomes" id="UP001557470">
    <property type="component" value="Unassembled WGS sequence"/>
</dbReference>
<dbReference type="PANTHER" id="PTHR46943">
    <property type="entry name" value="PENTRAXIN-RELATED PROTEIN PTX3"/>
    <property type="match status" value="1"/>
</dbReference>
<evidence type="ECO:0000256" key="2">
    <source>
        <dbReference type="SAM" id="SignalP"/>
    </source>
</evidence>
<feature type="region of interest" description="Disordered" evidence="1">
    <location>
        <begin position="221"/>
        <end position="255"/>
    </location>
</feature>
<dbReference type="PANTHER" id="PTHR46943:SF1">
    <property type="entry name" value="PENTRAXIN-RELATED PROTEIN PTX3"/>
    <property type="match status" value="1"/>
</dbReference>
<evidence type="ECO:0000313" key="3">
    <source>
        <dbReference type="EMBL" id="KAL1022224.1"/>
    </source>
</evidence>
<dbReference type="EMBL" id="JAGEUA010000001">
    <property type="protein sequence ID" value="KAL1022224.1"/>
    <property type="molecule type" value="Genomic_DNA"/>
</dbReference>
<accession>A0ABD0XLH8</accession>
<reference evidence="3 4" key="1">
    <citation type="submission" date="2024-06" db="EMBL/GenBank/DDBJ databases">
        <authorList>
            <person name="Pan Q."/>
            <person name="Wen M."/>
            <person name="Jouanno E."/>
            <person name="Zahm M."/>
            <person name="Klopp C."/>
            <person name="Cabau C."/>
            <person name="Louis A."/>
            <person name="Berthelot C."/>
            <person name="Parey E."/>
            <person name="Roest Crollius H."/>
            <person name="Montfort J."/>
            <person name="Robinson-Rechavi M."/>
            <person name="Bouchez O."/>
            <person name="Lampietro C."/>
            <person name="Lopez Roques C."/>
            <person name="Donnadieu C."/>
            <person name="Postlethwait J."/>
            <person name="Bobe J."/>
            <person name="Verreycken H."/>
            <person name="Guiguen Y."/>
        </authorList>
    </citation>
    <scope>NUCLEOTIDE SEQUENCE [LARGE SCALE GENOMIC DNA]</scope>
    <source>
        <strain evidence="3">Up_M1</strain>
        <tissue evidence="3">Testis</tissue>
    </source>
</reference>
<feature type="compositionally biased region" description="Basic and acidic residues" evidence="1">
    <location>
        <begin position="178"/>
        <end position="196"/>
    </location>
</feature>
<organism evidence="3 4">
    <name type="scientific">Umbra pygmaea</name>
    <name type="common">Eastern mudminnow</name>
    <dbReference type="NCBI Taxonomy" id="75934"/>
    <lineage>
        <taxon>Eukaryota</taxon>
        <taxon>Metazoa</taxon>
        <taxon>Chordata</taxon>
        <taxon>Craniata</taxon>
        <taxon>Vertebrata</taxon>
        <taxon>Euteleostomi</taxon>
        <taxon>Actinopterygii</taxon>
        <taxon>Neopterygii</taxon>
        <taxon>Teleostei</taxon>
        <taxon>Protacanthopterygii</taxon>
        <taxon>Esociformes</taxon>
        <taxon>Umbridae</taxon>
        <taxon>Umbra</taxon>
    </lineage>
</organism>
<evidence type="ECO:0000313" key="4">
    <source>
        <dbReference type="Proteomes" id="UP001557470"/>
    </source>
</evidence>
<keyword evidence="2" id="KW-0732">Signal</keyword>